<reference evidence="2" key="1">
    <citation type="submission" date="2023-05" db="EMBL/GenBank/DDBJ databases">
        <authorList>
            <person name="Huff M."/>
        </authorList>
    </citation>
    <scope>NUCLEOTIDE SEQUENCE</scope>
</reference>
<protein>
    <submittedName>
        <fullName evidence="2">Uncharacterized protein</fullName>
    </submittedName>
</protein>
<organism evidence="2 3">
    <name type="scientific">Fraxinus pennsylvanica</name>
    <dbReference type="NCBI Taxonomy" id="56036"/>
    <lineage>
        <taxon>Eukaryota</taxon>
        <taxon>Viridiplantae</taxon>
        <taxon>Streptophyta</taxon>
        <taxon>Embryophyta</taxon>
        <taxon>Tracheophyta</taxon>
        <taxon>Spermatophyta</taxon>
        <taxon>Magnoliopsida</taxon>
        <taxon>eudicotyledons</taxon>
        <taxon>Gunneridae</taxon>
        <taxon>Pentapetalae</taxon>
        <taxon>asterids</taxon>
        <taxon>lamiids</taxon>
        <taxon>Lamiales</taxon>
        <taxon>Oleaceae</taxon>
        <taxon>Oleeae</taxon>
        <taxon>Fraxinus</taxon>
    </lineage>
</organism>
<dbReference type="EMBL" id="OU503047">
    <property type="protein sequence ID" value="CAI9772326.1"/>
    <property type="molecule type" value="Genomic_DNA"/>
</dbReference>
<dbReference type="AlphaFoldDB" id="A0AAD1ZQI2"/>
<sequence>MQGTNLAARKTIQKNVQENSGDNQVKQPTKNVYDNSGEIQSTTEVPKLSSKGAEVTTIETPVPGKEFPLNNEILVGTQKNKEISQKDPINLSSEDKELSIKEDDKDEVDADRMLKKARLLNFGSTAGIVPSSPTRSTDLASPQSMLHNRSWHAVLTHCLHQFNGSSQFHQLALLISALIAWEIWLARNEMTISKQSSSICLRQELKLHRQHSIGQ</sequence>
<feature type="compositionally biased region" description="Polar residues" evidence="1">
    <location>
        <begin position="13"/>
        <end position="44"/>
    </location>
</feature>
<proteinExistence type="predicted"/>
<evidence type="ECO:0000313" key="3">
    <source>
        <dbReference type="Proteomes" id="UP000834106"/>
    </source>
</evidence>
<feature type="region of interest" description="Disordered" evidence="1">
    <location>
        <begin position="79"/>
        <end position="104"/>
    </location>
</feature>
<name>A0AAD1ZQI2_9LAMI</name>
<feature type="compositionally biased region" description="Basic and acidic residues" evidence="1">
    <location>
        <begin position="93"/>
        <end position="103"/>
    </location>
</feature>
<dbReference type="Proteomes" id="UP000834106">
    <property type="component" value="Chromosome 12"/>
</dbReference>
<gene>
    <name evidence="2" type="ORF">FPE_LOCUS19756</name>
</gene>
<evidence type="ECO:0000256" key="1">
    <source>
        <dbReference type="SAM" id="MobiDB-lite"/>
    </source>
</evidence>
<evidence type="ECO:0000313" key="2">
    <source>
        <dbReference type="EMBL" id="CAI9772326.1"/>
    </source>
</evidence>
<keyword evidence="3" id="KW-1185">Reference proteome</keyword>
<accession>A0AAD1ZQI2</accession>
<feature type="region of interest" description="Disordered" evidence="1">
    <location>
        <begin position="1"/>
        <end position="57"/>
    </location>
</feature>